<name>A0A0M5IMG6_9CORY</name>
<protein>
    <recommendedName>
        <fullName evidence="5">Secreted protein</fullName>
    </recommendedName>
</protein>
<evidence type="ECO:0000313" key="3">
    <source>
        <dbReference type="EMBL" id="ALC06961.1"/>
    </source>
</evidence>
<dbReference type="OrthoDB" id="9851449at2"/>
<dbReference type="Proteomes" id="UP000068067">
    <property type="component" value="Chromosome"/>
</dbReference>
<dbReference type="PROSITE" id="PS51257">
    <property type="entry name" value="PROKAR_LIPOPROTEIN"/>
    <property type="match status" value="1"/>
</dbReference>
<proteinExistence type="predicted"/>
<dbReference type="STRING" id="931089.CDES_13085"/>
<dbReference type="EMBL" id="CP009220">
    <property type="protein sequence ID" value="ALC06961.1"/>
    <property type="molecule type" value="Genomic_DNA"/>
</dbReference>
<dbReference type="AlphaFoldDB" id="A0A0M5IMG6"/>
<dbReference type="PATRIC" id="fig|931089.4.peg.2650"/>
<feature type="region of interest" description="Disordered" evidence="1">
    <location>
        <begin position="255"/>
        <end position="281"/>
    </location>
</feature>
<feature type="signal peptide" evidence="2">
    <location>
        <begin position="1"/>
        <end position="21"/>
    </location>
</feature>
<evidence type="ECO:0000256" key="2">
    <source>
        <dbReference type="SAM" id="SignalP"/>
    </source>
</evidence>
<keyword evidence="2" id="KW-0732">Signal</keyword>
<reference evidence="3 4" key="1">
    <citation type="submission" date="2014-08" db="EMBL/GenBank/DDBJ databases">
        <title>Complete genome sequence of Corynebacterium deserti GIMN1.010 (=DSM 45689), isolated from desert sand in western China.</title>
        <authorList>
            <person name="Ruckert C."/>
            <person name="Albersmeier A."/>
            <person name="Kalinowski J."/>
        </authorList>
    </citation>
    <scope>NUCLEOTIDE SEQUENCE [LARGE SCALE GENOMIC DNA]</scope>
    <source>
        <strain evidence="3 4">GIMN1.010</strain>
    </source>
</reference>
<gene>
    <name evidence="3" type="ORF">CDES_13085</name>
</gene>
<evidence type="ECO:0008006" key="5">
    <source>
        <dbReference type="Google" id="ProtNLM"/>
    </source>
</evidence>
<keyword evidence="4" id="KW-1185">Reference proteome</keyword>
<dbReference type="KEGG" id="cdx:CDES_13085"/>
<accession>A0A0M5IMG6</accession>
<dbReference type="RefSeq" id="WP_053545842.1">
    <property type="nucleotide sequence ID" value="NZ_CP009220.1"/>
</dbReference>
<sequence>MKLIPATIASILIGSVALVGCAPSPTGGQTVSSLMTSNPTYTSSNHSVETTAGTVAATTEAAETFIGLTGGGDSYELASLDASEQVAARSVLDALLNDASFQSLQHPNQLSFEGTPTMGGAWGLTFTGDTGAVTADLSTDAVNFTSVDLSLDRESLPQLDAFITSLSPTQRSELTTGIPATSLNTVQQGLLVELVSVALGISDDETTVTALNAVRTSLTDTTVQTTPDGLALTITGPALDFKVSQTNGVINVSYHDPNTDNLAPEERVDASDVASAPPEVV</sequence>
<feature type="chain" id="PRO_5038878873" description="Secreted protein" evidence="2">
    <location>
        <begin position="22"/>
        <end position="281"/>
    </location>
</feature>
<evidence type="ECO:0000313" key="4">
    <source>
        <dbReference type="Proteomes" id="UP000068067"/>
    </source>
</evidence>
<evidence type="ECO:0000256" key="1">
    <source>
        <dbReference type="SAM" id="MobiDB-lite"/>
    </source>
</evidence>
<organism evidence="3 4">
    <name type="scientific">Corynebacterium deserti GIMN1.010</name>
    <dbReference type="NCBI Taxonomy" id="931089"/>
    <lineage>
        <taxon>Bacteria</taxon>
        <taxon>Bacillati</taxon>
        <taxon>Actinomycetota</taxon>
        <taxon>Actinomycetes</taxon>
        <taxon>Mycobacteriales</taxon>
        <taxon>Corynebacteriaceae</taxon>
        <taxon>Corynebacterium</taxon>
    </lineage>
</organism>